<feature type="transmembrane region" description="Helical" evidence="6">
    <location>
        <begin position="367"/>
        <end position="387"/>
    </location>
</feature>
<evidence type="ECO:0000256" key="6">
    <source>
        <dbReference type="SAM" id="Phobius"/>
    </source>
</evidence>
<organism evidence="7 8">
    <name type="scientific">Candidatus Woesebacteria bacterium GW2011_GWB1_39_10</name>
    <dbReference type="NCBI Taxonomy" id="1618572"/>
    <lineage>
        <taxon>Bacteria</taxon>
        <taxon>Candidatus Woeseibacteriota</taxon>
    </lineage>
</organism>
<feature type="transmembrane region" description="Helical" evidence="6">
    <location>
        <begin position="334"/>
        <end position="355"/>
    </location>
</feature>
<reference evidence="7 8" key="1">
    <citation type="journal article" date="2015" name="Nature">
        <title>rRNA introns, odd ribosomes, and small enigmatic genomes across a large radiation of phyla.</title>
        <authorList>
            <person name="Brown C.T."/>
            <person name="Hug L.A."/>
            <person name="Thomas B.C."/>
            <person name="Sharon I."/>
            <person name="Castelle C.J."/>
            <person name="Singh A."/>
            <person name="Wilkins M.J."/>
            <person name="Williams K.H."/>
            <person name="Banfield J.F."/>
        </authorList>
    </citation>
    <scope>NUCLEOTIDE SEQUENCE [LARGE SCALE GENOMIC DNA]</scope>
</reference>
<comment type="subcellular location">
    <subcellularLocation>
        <location evidence="1">Cell membrane</location>
        <topology evidence="1">Multi-pass membrane protein</topology>
    </subcellularLocation>
</comment>
<sequence length="422" mass="46393">MRSRIQKILATNTFRQSVITVVSTFGTAGLGAVFYLLLARTIGTREFGLFSVSVSILTLAVSFADVGMGQGLVKFVAENSRNNAYWPFAKIAIQTKLVIGLFICLALWIFARPIASVVLHQPEITYLLPAVGLGILSILLFSLSVYTFQGLQKFYVWGGIQVGANLFRLILFALLFLVLKINSFWGLILFAAAPLSGFILSLIWLPVIKILKSKVTKEQIHNFWNFNKWTAAFGIAGSLSSRIDVLLTARFLTLSDTGIYALAGTMVAFLPQFSSALGAVTAPKFASFTDSTHSGRYLFKAGLFSLGTSLMVAIVMIPTALVVLWFTGKDFSTAFTPFLILLASLTLFTSLNPLRDSILYFYKQPQFFFWVNLIQAGVLVVSSFILIPKFGVTGTALAVLISHIVYAVINVWKYEDCRARSG</sequence>
<dbReference type="PANTHER" id="PTHR30250">
    <property type="entry name" value="PST FAMILY PREDICTED COLANIC ACID TRANSPORTER"/>
    <property type="match status" value="1"/>
</dbReference>
<feature type="transmembrane region" description="Helical" evidence="6">
    <location>
        <begin position="155"/>
        <end position="178"/>
    </location>
</feature>
<dbReference type="Pfam" id="PF01943">
    <property type="entry name" value="Polysacc_synt"/>
    <property type="match status" value="1"/>
</dbReference>
<feature type="transmembrane region" description="Helical" evidence="6">
    <location>
        <begin position="303"/>
        <end position="328"/>
    </location>
</feature>
<feature type="transmembrane region" description="Helical" evidence="6">
    <location>
        <begin position="258"/>
        <end position="282"/>
    </location>
</feature>
<feature type="transmembrane region" description="Helical" evidence="6">
    <location>
        <begin position="393"/>
        <end position="412"/>
    </location>
</feature>
<name>A0A0G0P062_9BACT</name>
<keyword evidence="5 6" id="KW-0472">Membrane</keyword>
<dbReference type="InterPro" id="IPR050833">
    <property type="entry name" value="Poly_Biosynth_Transport"/>
</dbReference>
<feature type="transmembrane region" description="Helical" evidence="6">
    <location>
        <begin position="21"/>
        <end position="38"/>
    </location>
</feature>
<keyword evidence="2" id="KW-1003">Cell membrane</keyword>
<dbReference type="EMBL" id="LBVU01000007">
    <property type="protein sequence ID" value="KKQ91499.1"/>
    <property type="molecule type" value="Genomic_DNA"/>
</dbReference>
<gene>
    <name evidence="7" type="ORF">UT17_C0007G0025</name>
</gene>
<proteinExistence type="predicted"/>
<dbReference type="PANTHER" id="PTHR30250:SF11">
    <property type="entry name" value="O-ANTIGEN TRANSPORTER-RELATED"/>
    <property type="match status" value="1"/>
</dbReference>
<evidence type="ECO:0000256" key="4">
    <source>
        <dbReference type="ARBA" id="ARBA00022989"/>
    </source>
</evidence>
<evidence type="ECO:0000256" key="5">
    <source>
        <dbReference type="ARBA" id="ARBA00023136"/>
    </source>
</evidence>
<feature type="transmembrane region" description="Helical" evidence="6">
    <location>
        <begin position="97"/>
        <end position="120"/>
    </location>
</feature>
<keyword evidence="4 6" id="KW-1133">Transmembrane helix</keyword>
<dbReference type="GO" id="GO:0005886">
    <property type="term" value="C:plasma membrane"/>
    <property type="evidence" value="ECO:0007669"/>
    <property type="project" value="UniProtKB-SubCell"/>
</dbReference>
<feature type="transmembrane region" description="Helical" evidence="6">
    <location>
        <begin position="50"/>
        <end position="76"/>
    </location>
</feature>
<feature type="transmembrane region" description="Helical" evidence="6">
    <location>
        <begin position="229"/>
        <end position="252"/>
    </location>
</feature>
<keyword evidence="3 6" id="KW-0812">Transmembrane</keyword>
<accession>A0A0G0P062</accession>
<dbReference type="STRING" id="1618572.UT17_C0007G0025"/>
<feature type="transmembrane region" description="Helical" evidence="6">
    <location>
        <begin position="184"/>
        <end position="208"/>
    </location>
</feature>
<evidence type="ECO:0000313" key="8">
    <source>
        <dbReference type="Proteomes" id="UP000034774"/>
    </source>
</evidence>
<evidence type="ECO:0000256" key="3">
    <source>
        <dbReference type="ARBA" id="ARBA00022692"/>
    </source>
</evidence>
<protein>
    <submittedName>
        <fullName evidence="7">Uncharacterized protein</fullName>
    </submittedName>
</protein>
<evidence type="ECO:0000256" key="2">
    <source>
        <dbReference type="ARBA" id="ARBA00022475"/>
    </source>
</evidence>
<comment type="caution">
    <text evidence="7">The sequence shown here is derived from an EMBL/GenBank/DDBJ whole genome shotgun (WGS) entry which is preliminary data.</text>
</comment>
<evidence type="ECO:0000256" key="1">
    <source>
        <dbReference type="ARBA" id="ARBA00004651"/>
    </source>
</evidence>
<dbReference type="Proteomes" id="UP000034774">
    <property type="component" value="Unassembled WGS sequence"/>
</dbReference>
<dbReference type="AlphaFoldDB" id="A0A0G0P062"/>
<feature type="transmembrane region" description="Helical" evidence="6">
    <location>
        <begin position="126"/>
        <end position="148"/>
    </location>
</feature>
<evidence type="ECO:0000313" key="7">
    <source>
        <dbReference type="EMBL" id="KKQ91499.1"/>
    </source>
</evidence>
<dbReference type="InterPro" id="IPR002797">
    <property type="entry name" value="Polysacc_synth"/>
</dbReference>